<dbReference type="InterPro" id="IPR019099">
    <property type="entry name" value="Uncharacterised_PGPGW_TM"/>
</dbReference>
<dbReference type="Proteomes" id="UP000501003">
    <property type="component" value="Chromosome"/>
</dbReference>
<organism evidence="2 3">
    <name type="scientific">Aquiluna borgnonia</name>
    <dbReference type="NCBI Taxonomy" id="2499157"/>
    <lineage>
        <taxon>Bacteria</taxon>
        <taxon>Bacillati</taxon>
        <taxon>Actinomycetota</taxon>
        <taxon>Actinomycetes</taxon>
        <taxon>Micrococcales</taxon>
        <taxon>Microbacteriaceae</taxon>
        <taxon>Luna cluster</taxon>
        <taxon>Luna-1 subcluster</taxon>
        <taxon>Aquiluna</taxon>
    </lineage>
</organism>
<reference evidence="2 3" key="1">
    <citation type="submission" date="2020-05" db="EMBL/GenBank/DDBJ databases">
        <title>Aquirufa sp. strain 15G-AUS-rot a new Aquirufa species.</title>
        <authorList>
            <person name="Pitt A."/>
            <person name="Hahn M.W."/>
        </authorList>
    </citation>
    <scope>NUCLEOTIDE SEQUENCE [LARGE SCALE GENOMIC DNA]</scope>
    <source>
        <strain evidence="2 3">15G-AUS-rot</strain>
    </source>
</reference>
<accession>A0A7D4QNG0</accession>
<dbReference type="EMBL" id="CP054056">
    <property type="protein sequence ID" value="QKJ25667.1"/>
    <property type="molecule type" value="Genomic_DNA"/>
</dbReference>
<keyword evidence="1" id="KW-0812">Transmembrane</keyword>
<keyword evidence="3" id="KW-1185">Reference proteome</keyword>
<dbReference type="AlphaFoldDB" id="A0A7D4QNG0"/>
<feature type="transmembrane region" description="Helical" evidence="1">
    <location>
        <begin position="42"/>
        <end position="59"/>
    </location>
</feature>
<name>A0A7D4QNG0_9MICO</name>
<evidence type="ECO:0000313" key="3">
    <source>
        <dbReference type="Proteomes" id="UP000501003"/>
    </source>
</evidence>
<dbReference type="Pfam" id="PF09656">
    <property type="entry name" value="PGPGW"/>
    <property type="match status" value="1"/>
</dbReference>
<keyword evidence="1" id="KW-1133">Transmembrane helix</keyword>
<sequence>MDRLKNILAKLPHPLRWVLTMVIGFILLIMGLIMMVTPGPGLLFIFFGLSILALEIEWARQLNKQGLQGLEILVAKLKQLFRRRKGD</sequence>
<evidence type="ECO:0008006" key="4">
    <source>
        <dbReference type="Google" id="ProtNLM"/>
    </source>
</evidence>
<proteinExistence type="predicted"/>
<dbReference type="RefSeq" id="WP_173493964.1">
    <property type="nucleotide sequence ID" value="NZ_CP054056.1"/>
</dbReference>
<keyword evidence="1" id="KW-0472">Membrane</keyword>
<evidence type="ECO:0000313" key="2">
    <source>
        <dbReference type="EMBL" id="QKJ25667.1"/>
    </source>
</evidence>
<gene>
    <name evidence="2" type="ORF">HRU87_05745</name>
</gene>
<protein>
    <recommendedName>
        <fullName evidence="4">TIGR02611 family protein</fullName>
    </recommendedName>
</protein>
<evidence type="ECO:0000256" key="1">
    <source>
        <dbReference type="SAM" id="Phobius"/>
    </source>
</evidence>
<feature type="transmembrane region" description="Helical" evidence="1">
    <location>
        <begin position="15"/>
        <end position="36"/>
    </location>
</feature>
<dbReference type="KEGG" id="aqg:HRU87_05745"/>